<keyword evidence="13" id="KW-1185">Reference proteome</keyword>
<feature type="binding site" evidence="8">
    <location>
        <position position="36"/>
    </location>
    <ligand>
        <name>Zn(2+)</name>
        <dbReference type="ChEBI" id="CHEBI:29105"/>
    </ligand>
</feature>
<feature type="domain" description="C2H2-type" evidence="10">
    <location>
        <begin position="316"/>
        <end position="338"/>
    </location>
</feature>
<protein>
    <recommendedName>
        <fullName evidence="14">Zinc finger protein</fullName>
    </recommendedName>
</protein>
<dbReference type="Proteomes" id="UP001562425">
    <property type="component" value="Unassembled WGS sequence"/>
</dbReference>
<evidence type="ECO:0000256" key="7">
    <source>
        <dbReference type="PROSITE-ProRule" id="PRU00042"/>
    </source>
</evidence>
<keyword evidence="3" id="KW-0677">Repeat</keyword>
<organism evidence="12 13">
    <name type="scientific">Culex pipiens pipiens</name>
    <name type="common">Northern house mosquito</name>
    <dbReference type="NCBI Taxonomy" id="38569"/>
    <lineage>
        <taxon>Eukaryota</taxon>
        <taxon>Metazoa</taxon>
        <taxon>Ecdysozoa</taxon>
        <taxon>Arthropoda</taxon>
        <taxon>Hexapoda</taxon>
        <taxon>Insecta</taxon>
        <taxon>Pterygota</taxon>
        <taxon>Neoptera</taxon>
        <taxon>Endopterygota</taxon>
        <taxon>Diptera</taxon>
        <taxon>Nematocera</taxon>
        <taxon>Culicoidea</taxon>
        <taxon>Culicidae</taxon>
        <taxon>Culicinae</taxon>
        <taxon>Culicini</taxon>
        <taxon>Culex</taxon>
        <taxon>Culex</taxon>
    </lineage>
</organism>
<feature type="compositionally biased region" description="Basic and acidic residues" evidence="9">
    <location>
        <begin position="260"/>
        <end position="284"/>
    </location>
</feature>
<keyword evidence="6" id="KW-0539">Nucleus</keyword>
<evidence type="ECO:0000256" key="6">
    <source>
        <dbReference type="ARBA" id="ARBA00023242"/>
    </source>
</evidence>
<accession>A0ABD1DJP2</accession>
<dbReference type="SMART" id="SM00868">
    <property type="entry name" value="zf-AD"/>
    <property type="match status" value="1"/>
</dbReference>
<dbReference type="EMBL" id="JBEHCU010005459">
    <property type="protein sequence ID" value="KAL1399763.1"/>
    <property type="molecule type" value="Genomic_DNA"/>
</dbReference>
<reference evidence="12 13" key="1">
    <citation type="submission" date="2024-05" db="EMBL/GenBank/DDBJ databases">
        <title>Culex pipiens pipiens assembly and annotation.</title>
        <authorList>
            <person name="Alout H."/>
            <person name="Durand T."/>
        </authorList>
    </citation>
    <scope>NUCLEOTIDE SEQUENCE [LARGE SCALE GENOMIC DNA]</scope>
    <source>
        <strain evidence="12">HA-2024</strain>
        <tissue evidence="12">Whole body</tissue>
    </source>
</reference>
<dbReference type="SUPFAM" id="SSF57667">
    <property type="entry name" value="beta-beta-alpha zinc fingers"/>
    <property type="match status" value="6"/>
</dbReference>
<evidence type="ECO:0000256" key="9">
    <source>
        <dbReference type="SAM" id="MobiDB-lite"/>
    </source>
</evidence>
<feature type="region of interest" description="Disordered" evidence="9">
    <location>
        <begin position="225"/>
        <end position="305"/>
    </location>
</feature>
<sequence>MEFPRSSQNDPFQQVSLSLPNPAEKSPQLDDFCRICLLRKVQLRPLATPYAGVMIPEMLYKVTGTLINMQEHLPRVICDRCLVKLDLAYSVTEEFRRQEEKLRRFWWKGGVLVDELAAYQHTEESWRKTHAEEVMDRLASGRLDPVPVALAAAVPEQTVASVESKQLLVRKEEPEVKQEPVDASSFCIEILSDDSADEAGPETTLQDKIDNVIEMELKHDVPAAESQEELLVEQEFPEQQHEHEMDTFDAEAPPSPVESLSEHDDNDKDSDYVPDGAKDREEGPRSSSVASRTKQTEEANDASLYDYDQKLDKNATECPECGKKFGSWANLKRHHNRHVQIAKGRYKCSKCVCVFATKQEMRGHTLNHIRAEKLNYFECKFCKMPFRYRSRWIAHQRMHEIQKDPLPIPAEQQRKNEEPKVYFECRYCEMVFEWECRLKQHEAAHQKRHPDGGKDLEPKKKPTIQCQFCPRNFRKQNELDRHMLRHKDLNEPKNTDDNFYECAKCDLRYANPHHLVQHLKKHENIENGRFRCKNCDHAFGTHYELKRHMIKYERNRSESLNPFDRVPPPFTIIRDDKTFFKCRECAKVFVSRPNYVQHARTHGVPKSEAFHCPDCGKRYAQRVNLRVHQQEAHNLFIKPEPGADGVVLGADLLCAKCDTLFTSQESYELHMQGHLDEVPVVTADGLSQELTMSVADHPSDLPIIQQVTGSFFKTESHAQQTLPMEESHQIPYPVSAIEPMVVEEQQPEQVPAFATVAIPVDNIPEWADDQASASGSCFSEAMLPDRSELTPSVASSSGPLDSTGYSIEILTDESDDDSEAVIELSEDDEPVPATSGDTWKCTLCDVVLIRKKKSDIQKHMLMHEKILNGTYKCEVCDKKFGESLELTKHRRLIHNLKEPHPDDDTMECKRCSRRIKKKKFSFHLSCHKNIDMRAIVCEFCDKAFGSKHHLNWHRKSKSCGQKQAASQKPRPPTVALIQNRNTLQTPEQRQQEGRYKCTECDKSYANAQTIYLHMQKHQAMREGRFKCEVCKLACATQRHLEAHMQKHPEVAQQGAASSTE</sequence>
<dbReference type="GO" id="GO:0003677">
    <property type="term" value="F:DNA binding"/>
    <property type="evidence" value="ECO:0007669"/>
    <property type="project" value="UniProtKB-KW"/>
</dbReference>
<evidence type="ECO:0000256" key="5">
    <source>
        <dbReference type="ARBA" id="ARBA00022833"/>
    </source>
</evidence>
<evidence type="ECO:0000313" key="12">
    <source>
        <dbReference type="EMBL" id="KAL1399763.1"/>
    </source>
</evidence>
<dbReference type="InterPro" id="IPR012934">
    <property type="entry name" value="Znf_AD"/>
</dbReference>
<dbReference type="SMART" id="SM00355">
    <property type="entry name" value="ZnF_C2H2"/>
    <property type="match status" value="15"/>
</dbReference>
<evidence type="ECO:0000259" key="11">
    <source>
        <dbReference type="PROSITE" id="PS51915"/>
    </source>
</evidence>
<dbReference type="Pfam" id="PF00096">
    <property type="entry name" value="zf-C2H2"/>
    <property type="match status" value="7"/>
</dbReference>
<feature type="domain" description="ZAD" evidence="11">
    <location>
        <begin position="31"/>
        <end position="105"/>
    </location>
</feature>
<name>A0ABD1DJP2_CULPP</name>
<feature type="compositionally biased region" description="Acidic residues" evidence="9">
    <location>
        <begin position="226"/>
        <end position="236"/>
    </location>
</feature>
<feature type="domain" description="C2H2-type" evidence="10">
    <location>
        <begin position="377"/>
        <end position="404"/>
    </location>
</feature>
<evidence type="ECO:0000256" key="2">
    <source>
        <dbReference type="ARBA" id="ARBA00022723"/>
    </source>
</evidence>
<dbReference type="InterPro" id="IPR013087">
    <property type="entry name" value="Znf_C2H2_type"/>
</dbReference>
<evidence type="ECO:0000256" key="1">
    <source>
        <dbReference type="ARBA" id="ARBA00004123"/>
    </source>
</evidence>
<feature type="binding site" evidence="8">
    <location>
        <position position="81"/>
    </location>
    <ligand>
        <name>Zn(2+)</name>
        <dbReference type="ChEBI" id="CHEBI:29105"/>
    </ligand>
</feature>
<dbReference type="GO" id="GO:0008270">
    <property type="term" value="F:zinc ion binding"/>
    <property type="evidence" value="ECO:0007669"/>
    <property type="project" value="UniProtKB-UniRule"/>
</dbReference>
<feature type="domain" description="C2H2-type" evidence="10">
    <location>
        <begin position="500"/>
        <end position="527"/>
    </location>
</feature>
<feature type="domain" description="C2H2-type" evidence="10">
    <location>
        <begin position="580"/>
        <end position="607"/>
    </location>
</feature>
<dbReference type="PROSITE" id="PS51915">
    <property type="entry name" value="ZAD"/>
    <property type="match status" value="1"/>
</dbReference>
<comment type="caution">
    <text evidence="12">The sequence shown here is derived from an EMBL/GenBank/DDBJ whole genome shotgun (WGS) entry which is preliminary data.</text>
</comment>
<dbReference type="PROSITE" id="PS50157">
    <property type="entry name" value="ZINC_FINGER_C2H2_2"/>
    <property type="match status" value="12"/>
</dbReference>
<gene>
    <name evidence="12" type="ORF">pipiens_001162</name>
</gene>
<feature type="domain" description="C2H2-type" evidence="10">
    <location>
        <begin position="610"/>
        <end position="633"/>
    </location>
</feature>
<dbReference type="PROSITE" id="PS00028">
    <property type="entry name" value="ZINC_FINGER_C2H2_1"/>
    <property type="match status" value="12"/>
</dbReference>
<evidence type="ECO:0000313" key="13">
    <source>
        <dbReference type="Proteomes" id="UP001562425"/>
    </source>
</evidence>
<evidence type="ECO:0008006" key="14">
    <source>
        <dbReference type="Google" id="ProtNLM"/>
    </source>
</evidence>
<keyword evidence="4 7" id="KW-0863">Zinc-finger</keyword>
<feature type="binding site" evidence="8">
    <location>
        <position position="78"/>
    </location>
    <ligand>
        <name>Zn(2+)</name>
        <dbReference type="ChEBI" id="CHEBI:29105"/>
    </ligand>
</feature>
<feature type="domain" description="C2H2-type" evidence="10">
    <location>
        <begin position="935"/>
        <end position="963"/>
    </location>
</feature>
<dbReference type="InterPro" id="IPR036236">
    <property type="entry name" value="Znf_C2H2_sf"/>
</dbReference>
<evidence type="ECO:0000256" key="4">
    <source>
        <dbReference type="ARBA" id="ARBA00022771"/>
    </source>
</evidence>
<keyword evidence="2 8" id="KW-0479">Metal-binding</keyword>
<feature type="domain" description="C2H2-type" evidence="10">
    <location>
        <begin position="530"/>
        <end position="557"/>
    </location>
</feature>
<keyword evidence="5 8" id="KW-0862">Zinc</keyword>
<proteinExistence type="predicted"/>
<feature type="domain" description="C2H2-type" evidence="10">
    <location>
        <begin position="995"/>
        <end position="1022"/>
    </location>
</feature>
<dbReference type="PANTHER" id="PTHR24376">
    <property type="entry name" value="ZINC FINGER PROTEIN"/>
    <property type="match status" value="1"/>
</dbReference>
<feature type="domain" description="C2H2-type" evidence="10">
    <location>
        <begin position="423"/>
        <end position="450"/>
    </location>
</feature>
<dbReference type="PANTHER" id="PTHR24376:SF235">
    <property type="entry name" value="C2H2-TYPE DOMAIN-CONTAINING PROTEIN"/>
    <property type="match status" value="1"/>
</dbReference>
<evidence type="ECO:0000256" key="3">
    <source>
        <dbReference type="ARBA" id="ARBA00022737"/>
    </source>
</evidence>
<evidence type="ECO:0000259" key="10">
    <source>
        <dbReference type="PROSITE" id="PS50157"/>
    </source>
</evidence>
<feature type="binding site" evidence="8">
    <location>
        <position position="33"/>
    </location>
    <ligand>
        <name>Zn(2+)</name>
        <dbReference type="ChEBI" id="CHEBI:29105"/>
    </ligand>
</feature>
<feature type="domain" description="C2H2-type" evidence="10">
    <location>
        <begin position="464"/>
        <end position="491"/>
    </location>
</feature>
<dbReference type="Gene3D" id="3.30.160.60">
    <property type="entry name" value="Classic Zinc Finger"/>
    <property type="match status" value="6"/>
</dbReference>
<feature type="domain" description="C2H2-type" evidence="10">
    <location>
        <begin position="871"/>
        <end position="899"/>
    </location>
</feature>
<comment type="subcellular location">
    <subcellularLocation>
        <location evidence="1">Nucleus</location>
    </subcellularLocation>
</comment>
<feature type="region of interest" description="Disordered" evidence="9">
    <location>
        <begin position="1"/>
        <end position="25"/>
    </location>
</feature>
<feature type="domain" description="C2H2-type" evidence="10">
    <location>
        <begin position="652"/>
        <end position="679"/>
    </location>
</feature>
<dbReference type="GO" id="GO:0005634">
    <property type="term" value="C:nucleus"/>
    <property type="evidence" value="ECO:0007669"/>
    <property type="project" value="UniProtKB-SubCell"/>
</dbReference>
<evidence type="ECO:0000256" key="8">
    <source>
        <dbReference type="PROSITE-ProRule" id="PRU01263"/>
    </source>
</evidence>
<dbReference type="Pfam" id="PF07776">
    <property type="entry name" value="zf-AD"/>
    <property type="match status" value="1"/>
</dbReference>
<dbReference type="SUPFAM" id="SSF57716">
    <property type="entry name" value="Glucocorticoid receptor-like (DNA-binding domain)"/>
    <property type="match status" value="1"/>
</dbReference>
<feature type="compositionally biased region" description="Polar residues" evidence="9">
    <location>
        <begin position="1"/>
        <end position="19"/>
    </location>
</feature>
<dbReference type="AlphaFoldDB" id="A0ABD1DJP2"/>